<evidence type="ECO:0000313" key="3">
    <source>
        <dbReference type="Proteomes" id="UP000261480"/>
    </source>
</evidence>
<feature type="domain" description="RGS" evidence="1">
    <location>
        <begin position="143"/>
        <end position="258"/>
    </location>
</feature>
<dbReference type="InterPro" id="IPR036305">
    <property type="entry name" value="RGS_sf"/>
</dbReference>
<dbReference type="KEGG" id="pmei:106922821"/>
<reference evidence="2" key="1">
    <citation type="submission" date="2025-08" db="UniProtKB">
        <authorList>
            <consortium name="Ensembl"/>
        </authorList>
    </citation>
    <scope>IDENTIFICATION</scope>
</reference>
<dbReference type="PRINTS" id="PR01301">
    <property type="entry name" value="RGSPROTEIN"/>
</dbReference>
<dbReference type="SUPFAM" id="SSF48097">
    <property type="entry name" value="Regulator of G-protein signaling, RGS"/>
    <property type="match status" value="1"/>
</dbReference>
<dbReference type="PANTHER" id="PTHR10845:SF265">
    <property type="entry name" value="REGULATOR OF G PROTEIN-SIGNALING 5B"/>
    <property type="match status" value="1"/>
</dbReference>
<dbReference type="RefSeq" id="XP_014851022.1">
    <property type="nucleotide sequence ID" value="XM_014995536.1"/>
</dbReference>
<dbReference type="PROSITE" id="PS50132">
    <property type="entry name" value="RGS"/>
    <property type="match status" value="1"/>
</dbReference>
<keyword evidence="3" id="KW-1185">Reference proteome</keyword>
<dbReference type="Proteomes" id="UP000261480">
    <property type="component" value="Unplaced"/>
</dbReference>
<dbReference type="Gene3D" id="1.10.196.10">
    <property type="match status" value="1"/>
</dbReference>
<dbReference type="InterPro" id="IPR024066">
    <property type="entry name" value="RGS_subdom1/3"/>
</dbReference>
<proteinExistence type="predicted"/>
<accession>A0A3B3X9T3</accession>
<dbReference type="Ensembl" id="ENSPMET00000018951.1">
    <property type="protein sequence ID" value="ENSPMEP00000011745.1"/>
    <property type="gene ID" value="ENSPMEG00000000293.1"/>
</dbReference>
<organism evidence="2 3">
    <name type="scientific">Poecilia mexicana</name>
    <dbReference type="NCBI Taxonomy" id="48701"/>
    <lineage>
        <taxon>Eukaryota</taxon>
        <taxon>Metazoa</taxon>
        <taxon>Chordata</taxon>
        <taxon>Craniata</taxon>
        <taxon>Vertebrata</taxon>
        <taxon>Euteleostomi</taxon>
        <taxon>Actinopterygii</taxon>
        <taxon>Neopterygii</taxon>
        <taxon>Teleostei</taxon>
        <taxon>Neoteleostei</taxon>
        <taxon>Acanthomorphata</taxon>
        <taxon>Ovalentaria</taxon>
        <taxon>Atherinomorphae</taxon>
        <taxon>Cyprinodontiformes</taxon>
        <taxon>Poeciliidae</taxon>
        <taxon>Poeciliinae</taxon>
        <taxon>Poecilia</taxon>
    </lineage>
</organism>
<sequence length="264" mass="30569">MWLQCLMDVFLVRHSRNVPPGGDPEKDPGGTTFLDWPWNTLGISWKRRQISWKAHFADNKEDSSRPQSLGRNFGSYSRTSRKRLTMCRGLESLPITCLERAKELKALFGSLLQRSEHSLTGQAKKSDKQRLHEVNEPLKWKESFDNLLSSQNGLCVFRAFLVSEFSEENIAFYLACEDYRTSKPSKLATKAKKIYEEFVCSDAPREVNLDHATKEVTRENMMRPGQSCFDQARDKIYTLMEKDCYPRFLRSSAYLELTRETKTG</sequence>
<dbReference type="InterPro" id="IPR016137">
    <property type="entry name" value="RGS"/>
</dbReference>
<dbReference type="Pfam" id="PF00615">
    <property type="entry name" value="RGS"/>
    <property type="match status" value="1"/>
</dbReference>
<name>A0A3B3X9T3_9TELE</name>
<reference evidence="2" key="2">
    <citation type="submission" date="2025-09" db="UniProtKB">
        <authorList>
            <consortium name="Ensembl"/>
        </authorList>
    </citation>
    <scope>IDENTIFICATION</scope>
</reference>
<dbReference type="FunFam" id="1.10.167.10:FF:000001">
    <property type="entry name" value="Putative regulator of g-protein signaling 12"/>
    <property type="match status" value="1"/>
</dbReference>
<dbReference type="STRING" id="48701.ENSPMEP00000011745"/>
<dbReference type="OrthoDB" id="196547at2759"/>
<evidence type="ECO:0000313" key="2">
    <source>
        <dbReference type="Ensembl" id="ENSPMEP00000011745.1"/>
    </source>
</evidence>
<protein>
    <recommendedName>
        <fullName evidence="1">RGS domain-containing protein</fullName>
    </recommendedName>
</protein>
<dbReference type="GeneID" id="106922821"/>
<dbReference type="InterPro" id="IPR044926">
    <property type="entry name" value="RGS_subdomain_2"/>
</dbReference>
<dbReference type="SMART" id="SM00315">
    <property type="entry name" value="RGS"/>
    <property type="match status" value="1"/>
</dbReference>
<evidence type="ECO:0000259" key="1">
    <source>
        <dbReference type="PROSITE" id="PS50132"/>
    </source>
</evidence>
<dbReference type="Gene3D" id="1.10.167.10">
    <property type="entry name" value="Regulator of G-protein Signalling 4, domain 2"/>
    <property type="match status" value="1"/>
</dbReference>
<dbReference type="PANTHER" id="PTHR10845">
    <property type="entry name" value="REGULATOR OF G PROTEIN SIGNALING"/>
    <property type="match status" value="1"/>
</dbReference>
<dbReference type="AlphaFoldDB" id="A0A3B3X9T3"/>